<sequence length="187" mass="19938">MNCRLFKRNFSAYLDGELDNSLLASCESHLEQCPSCARLLAAYRTGIASLSESTGLQAPEGLFERVLAGVSPKRVNRGVQWRTAGFWVPLAAAAMLILALSFSMYQSGGVNPAASLEVAALDSTLDVVTGQLIAEQNKTPQAHARAIKAYLTSYSPEESADGEASLSYGVSHHPDLVEGGVHTPRAE</sequence>
<proteinExistence type="predicted"/>
<evidence type="ECO:0000259" key="6">
    <source>
        <dbReference type="Pfam" id="PF13490"/>
    </source>
</evidence>
<name>A0A1F5YDN7_9BACT</name>
<keyword evidence="2 5" id="KW-0812">Transmembrane</keyword>
<keyword evidence="3 5" id="KW-1133">Transmembrane helix</keyword>
<dbReference type="EMBL" id="MFIV01000134">
    <property type="protein sequence ID" value="OGF98285.1"/>
    <property type="molecule type" value="Genomic_DNA"/>
</dbReference>
<evidence type="ECO:0000256" key="5">
    <source>
        <dbReference type="SAM" id="Phobius"/>
    </source>
</evidence>
<dbReference type="GO" id="GO:0016989">
    <property type="term" value="F:sigma factor antagonist activity"/>
    <property type="evidence" value="ECO:0007669"/>
    <property type="project" value="TreeGrafter"/>
</dbReference>
<dbReference type="GO" id="GO:0016020">
    <property type="term" value="C:membrane"/>
    <property type="evidence" value="ECO:0007669"/>
    <property type="project" value="UniProtKB-SubCell"/>
</dbReference>
<comment type="caution">
    <text evidence="7">The sequence shown here is derived from an EMBL/GenBank/DDBJ whole genome shotgun (WGS) entry which is preliminary data.</text>
</comment>
<organism evidence="7 8">
    <name type="scientific">Candidatus Glassbacteria bacterium GWA2_58_10</name>
    <dbReference type="NCBI Taxonomy" id="1817865"/>
    <lineage>
        <taxon>Bacteria</taxon>
        <taxon>Candidatus Glassiibacteriota</taxon>
    </lineage>
</organism>
<dbReference type="PANTHER" id="PTHR37461">
    <property type="entry name" value="ANTI-SIGMA-K FACTOR RSKA"/>
    <property type="match status" value="1"/>
</dbReference>
<dbReference type="InterPro" id="IPR041916">
    <property type="entry name" value="Anti_sigma_zinc_sf"/>
</dbReference>
<evidence type="ECO:0000256" key="3">
    <source>
        <dbReference type="ARBA" id="ARBA00022989"/>
    </source>
</evidence>
<feature type="transmembrane region" description="Helical" evidence="5">
    <location>
        <begin position="84"/>
        <end position="105"/>
    </location>
</feature>
<dbReference type="Gene3D" id="1.10.10.1320">
    <property type="entry name" value="Anti-sigma factor, zinc-finger domain"/>
    <property type="match status" value="1"/>
</dbReference>
<protein>
    <recommendedName>
        <fullName evidence="6">Putative zinc-finger domain-containing protein</fullName>
    </recommendedName>
</protein>
<dbReference type="InterPro" id="IPR051474">
    <property type="entry name" value="Anti-sigma-K/W_factor"/>
</dbReference>
<dbReference type="Pfam" id="PF13490">
    <property type="entry name" value="zf-HC2"/>
    <property type="match status" value="1"/>
</dbReference>
<dbReference type="Proteomes" id="UP000176992">
    <property type="component" value="Unassembled WGS sequence"/>
</dbReference>
<dbReference type="InterPro" id="IPR027383">
    <property type="entry name" value="Znf_put"/>
</dbReference>
<dbReference type="GO" id="GO:0006417">
    <property type="term" value="P:regulation of translation"/>
    <property type="evidence" value="ECO:0007669"/>
    <property type="project" value="TreeGrafter"/>
</dbReference>
<evidence type="ECO:0000256" key="1">
    <source>
        <dbReference type="ARBA" id="ARBA00004167"/>
    </source>
</evidence>
<reference evidence="7 8" key="1">
    <citation type="journal article" date="2016" name="Nat. Commun.">
        <title>Thousands of microbial genomes shed light on interconnected biogeochemical processes in an aquifer system.</title>
        <authorList>
            <person name="Anantharaman K."/>
            <person name="Brown C.T."/>
            <person name="Hug L.A."/>
            <person name="Sharon I."/>
            <person name="Castelle C.J."/>
            <person name="Probst A.J."/>
            <person name="Thomas B.C."/>
            <person name="Singh A."/>
            <person name="Wilkins M.J."/>
            <person name="Karaoz U."/>
            <person name="Brodie E.L."/>
            <person name="Williams K.H."/>
            <person name="Hubbard S.S."/>
            <person name="Banfield J.F."/>
        </authorList>
    </citation>
    <scope>NUCLEOTIDE SEQUENCE [LARGE SCALE GENOMIC DNA]</scope>
</reference>
<dbReference type="AlphaFoldDB" id="A0A1F5YDN7"/>
<evidence type="ECO:0000313" key="8">
    <source>
        <dbReference type="Proteomes" id="UP000176992"/>
    </source>
</evidence>
<evidence type="ECO:0000256" key="2">
    <source>
        <dbReference type="ARBA" id="ARBA00022692"/>
    </source>
</evidence>
<gene>
    <name evidence="7" type="ORF">A2Z86_07755</name>
</gene>
<keyword evidence="4 5" id="KW-0472">Membrane</keyword>
<feature type="domain" description="Putative zinc-finger" evidence="6">
    <location>
        <begin position="3"/>
        <end position="37"/>
    </location>
</feature>
<evidence type="ECO:0000313" key="7">
    <source>
        <dbReference type="EMBL" id="OGF98285.1"/>
    </source>
</evidence>
<accession>A0A1F5YDN7</accession>
<dbReference type="PANTHER" id="PTHR37461:SF1">
    <property type="entry name" value="ANTI-SIGMA-K FACTOR RSKA"/>
    <property type="match status" value="1"/>
</dbReference>
<comment type="subcellular location">
    <subcellularLocation>
        <location evidence="1">Membrane</location>
        <topology evidence="1">Single-pass membrane protein</topology>
    </subcellularLocation>
</comment>
<evidence type="ECO:0000256" key="4">
    <source>
        <dbReference type="ARBA" id="ARBA00023136"/>
    </source>
</evidence>